<dbReference type="Pfam" id="PF10106">
    <property type="entry name" value="DUF2345"/>
    <property type="match status" value="1"/>
</dbReference>
<dbReference type="OrthoDB" id="1907165at2"/>
<reference evidence="5" key="1">
    <citation type="submission" date="2017-04" db="EMBL/GenBank/DDBJ databases">
        <authorList>
            <person name="Varghese N."/>
            <person name="Submissions S."/>
        </authorList>
    </citation>
    <scope>NUCLEOTIDE SEQUENCE [LARGE SCALE GENOMIC DNA]</scope>
    <source>
        <strain evidence="5">Ballard 720</strain>
    </source>
</reference>
<evidence type="ECO:0000313" key="4">
    <source>
        <dbReference type="EMBL" id="SMF80125.1"/>
    </source>
</evidence>
<feature type="non-terminal residue" evidence="4">
    <location>
        <position position="1"/>
    </location>
</feature>
<dbReference type="SUPFAM" id="SSF69255">
    <property type="entry name" value="gp5 N-terminal domain-like"/>
    <property type="match status" value="1"/>
</dbReference>
<feature type="domain" description="Putative type VI secretion system Rhs element associated Vgr" evidence="3">
    <location>
        <begin position="209"/>
        <end position="315"/>
    </location>
</feature>
<dbReference type="Pfam" id="PF04717">
    <property type="entry name" value="Phage_base_V"/>
    <property type="match status" value="1"/>
</dbReference>
<accession>A0A1X7H5G4</accession>
<organism evidence="4 5">
    <name type="scientific">Trinickia caryophylli</name>
    <name type="common">Paraburkholderia caryophylli</name>
    <dbReference type="NCBI Taxonomy" id="28094"/>
    <lineage>
        <taxon>Bacteria</taxon>
        <taxon>Pseudomonadati</taxon>
        <taxon>Pseudomonadota</taxon>
        <taxon>Betaproteobacteria</taxon>
        <taxon>Burkholderiales</taxon>
        <taxon>Burkholderiaceae</taxon>
        <taxon>Trinickia</taxon>
    </lineage>
</organism>
<evidence type="ECO:0000313" key="5">
    <source>
        <dbReference type="Proteomes" id="UP000192911"/>
    </source>
</evidence>
<protein>
    <submittedName>
        <fullName evidence="4">Uncharacterized conserved protein, DUF2345 family</fullName>
    </submittedName>
</protein>
<feature type="domain" description="DUF2345" evidence="2">
    <location>
        <begin position="347"/>
        <end position="486"/>
    </location>
</feature>
<evidence type="ECO:0000259" key="2">
    <source>
        <dbReference type="Pfam" id="PF10106"/>
    </source>
</evidence>
<dbReference type="Pfam" id="PF13296">
    <property type="entry name" value="T6SS_Vgr"/>
    <property type="match status" value="1"/>
</dbReference>
<dbReference type="RefSeq" id="WP_139831224.1">
    <property type="nucleotide sequence ID" value="NZ_FXAH01000022.1"/>
</dbReference>
<dbReference type="Gene3D" id="2.40.50.230">
    <property type="entry name" value="Gp5 N-terminal domain"/>
    <property type="match status" value="1"/>
</dbReference>
<dbReference type="InterPro" id="IPR037026">
    <property type="entry name" value="Vgr_OB-fold_dom_sf"/>
</dbReference>
<keyword evidence="5" id="KW-1185">Reference proteome</keyword>
<name>A0A1X7H5G4_TRICW</name>
<dbReference type="EMBL" id="FXAH01000022">
    <property type="protein sequence ID" value="SMF80125.1"/>
    <property type="molecule type" value="Genomic_DNA"/>
</dbReference>
<evidence type="ECO:0000259" key="3">
    <source>
        <dbReference type="Pfam" id="PF13296"/>
    </source>
</evidence>
<proteinExistence type="predicted"/>
<gene>
    <name evidence="4" type="ORF">SAMN06295900_1221</name>
</gene>
<sequence length="566" mass="59871">NERAITITSLHHRGENNLPKDLSERAQALFAAGRWPFEPLPVSTSTPARPTVLDQSAESRYENTFTGVPRGTPLTPAYDPRVDLPRVYPITGKVTAPDGEEVHCDEQGRVYVQIVALASEDHEHAKGMGTSGTEIDSAPVRVLTGLAGDNFGENWAPRKGMEVLLDFQGGDPDKMYVAGILHNGANMPATFNNTGALPGNRYVSGTKTKEIKGQRYNQLRFDDTPSEISVQLSSEHAASEVNLGYLTHPRTNGDGEYRGEGAELRTDAAAALRAAKGILLTTYARSKAAGHQLDRDELTQLLNECTELFKSLGDYVGQHGGKAANTTGQSAVAAALKTWQASGSGDTSGLMAFGAQAGWVSVTPKTHVTYAGENIDQVAQQDLQLTGGARITAAAGQGVHLFGRGEGVSAIAGDGPMLLQAQQDTLSATAQKAVHITSIGDEVVIAGKTIRLVAEDGSYVKIGGGVQVGSDGAFVAHTGGHDFLGPNTDHVAPPAFSSNGADQRFRLRYPGTDSAEMPHPVPNRPYEITLHDGRVIKGISDGQGLTDLTSSDAMHIAHIKVFDAQG</sequence>
<feature type="domain" description="Gp5/Type VI secretion system Vgr protein OB-fold" evidence="1">
    <location>
        <begin position="139"/>
        <end position="182"/>
    </location>
</feature>
<dbReference type="STRING" id="28094.SAMN06295900_1221"/>
<dbReference type="InterPro" id="IPR018769">
    <property type="entry name" value="VgrG2_DUF2345"/>
</dbReference>
<evidence type="ECO:0000259" key="1">
    <source>
        <dbReference type="Pfam" id="PF04717"/>
    </source>
</evidence>
<dbReference type="InterPro" id="IPR028244">
    <property type="entry name" value="T6SS_Rhs_Vgr_dom"/>
</dbReference>
<dbReference type="InterPro" id="IPR006531">
    <property type="entry name" value="Gp5/Vgr_OB"/>
</dbReference>
<dbReference type="Proteomes" id="UP000192911">
    <property type="component" value="Unassembled WGS sequence"/>
</dbReference>
<dbReference type="AlphaFoldDB" id="A0A1X7H5G4"/>